<reference evidence="2" key="1">
    <citation type="submission" date="2014-05" db="EMBL/GenBank/DDBJ databases">
        <authorList>
            <person name="Chronopoulou M."/>
        </authorList>
    </citation>
    <scope>NUCLEOTIDE SEQUENCE</scope>
    <source>
        <tissue evidence="2">Whole organism</tissue>
    </source>
</reference>
<feature type="non-terminal residue" evidence="2">
    <location>
        <position position="1"/>
    </location>
</feature>
<protein>
    <submittedName>
        <fullName evidence="2">Uncharacterized protein</fullName>
    </submittedName>
</protein>
<dbReference type="EMBL" id="HACA01032017">
    <property type="protein sequence ID" value="CDW49378.1"/>
    <property type="molecule type" value="Transcribed_RNA"/>
</dbReference>
<sequence length="59" mass="6833">KEGSSKKRDKLRVKLVIRRCKEQLKDGIVTAVSSDLSFDIDGVPRHTKDRRKRSHETDL</sequence>
<evidence type="ECO:0000313" key="2">
    <source>
        <dbReference type="EMBL" id="CDW49378.1"/>
    </source>
</evidence>
<dbReference type="AlphaFoldDB" id="A0A0K2VFW5"/>
<feature type="region of interest" description="Disordered" evidence="1">
    <location>
        <begin position="40"/>
        <end position="59"/>
    </location>
</feature>
<evidence type="ECO:0000256" key="1">
    <source>
        <dbReference type="SAM" id="MobiDB-lite"/>
    </source>
</evidence>
<proteinExistence type="predicted"/>
<organism evidence="2">
    <name type="scientific">Lepeophtheirus salmonis</name>
    <name type="common">Salmon louse</name>
    <name type="synonym">Caligus salmonis</name>
    <dbReference type="NCBI Taxonomy" id="72036"/>
    <lineage>
        <taxon>Eukaryota</taxon>
        <taxon>Metazoa</taxon>
        <taxon>Ecdysozoa</taxon>
        <taxon>Arthropoda</taxon>
        <taxon>Crustacea</taxon>
        <taxon>Multicrustacea</taxon>
        <taxon>Hexanauplia</taxon>
        <taxon>Copepoda</taxon>
        <taxon>Siphonostomatoida</taxon>
        <taxon>Caligidae</taxon>
        <taxon>Lepeophtheirus</taxon>
    </lineage>
</organism>
<name>A0A0K2VFW5_LEPSM</name>
<feature type="compositionally biased region" description="Basic residues" evidence="1">
    <location>
        <begin position="45"/>
        <end position="59"/>
    </location>
</feature>
<feature type="non-terminal residue" evidence="2">
    <location>
        <position position="59"/>
    </location>
</feature>
<accession>A0A0K2VFW5</accession>